<keyword evidence="2" id="KW-0926">Vacuole</keyword>
<evidence type="ECO:0000259" key="7">
    <source>
        <dbReference type="PROSITE" id="PS51382"/>
    </source>
</evidence>
<feature type="domain" description="SPX" evidence="7">
    <location>
        <begin position="1"/>
        <end position="155"/>
    </location>
</feature>
<comment type="subcellular location">
    <subcellularLocation>
        <location evidence="1">Vacuole membrane</location>
        <topology evidence="1">Multi-pass membrane protein</topology>
    </subcellularLocation>
</comment>
<dbReference type="AlphaFoldDB" id="A0AAV5RXV8"/>
<keyword evidence="4 6" id="KW-1133">Transmembrane helix</keyword>
<dbReference type="EMBL" id="BTGD01000005">
    <property type="protein sequence ID" value="GMM55556.1"/>
    <property type="molecule type" value="Genomic_DNA"/>
</dbReference>
<proteinExistence type="predicted"/>
<evidence type="ECO:0000313" key="9">
    <source>
        <dbReference type="Proteomes" id="UP001377567"/>
    </source>
</evidence>
<evidence type="ECO:0000256" key="2">
    <source>
        <dbReference type="ARBA" id="ARBA00022554"/>
    </source>
</evidence>
<keyword evidence="5 6" id="KW-0472">Membrane</keyword>
<dbReference type="GO" id="GO:0007034">
    <property type="term" value="P:vacuolar transport"/>
    <property type="evidence" value="ECO:0007669"/>
    <property type="project" value="TreeGrafter"/>
</dbReference>
<name>A0AAV5RXV8_MAUHU</name>
<dbReference type="CDD" id="cd14474">
    <property type="entry name" value="SPX_YDR089W"/>
    <property type="match status" value="1"/>
</dbReference>
<dbReference type="InterPro" id="IPR004331">
    <property type="entry name" value="SPX_dom"/>
</dbReference>
<dbReference type="GO" id="GO:0042144">
    <property type="term" value="P:vacuole fusion, non-autophagic"/>
    <property type="evidence" value="ECO:0007669"/>
    <property type="project" value="TreeGrafter"/>
</dbReference>
<dbReference type="GO" id="GO:0000329">
    <property type="term" value="C:fungal-type vacuole membrane"/>
    <property type="evidence" value="ECO:0007669"/>
    <property type="project" value="TreeGrafter"/>
</dbReference>
<organism evidence="8 9">
    <name type="scientific">Maudiozyma humilis</name>
    <name type="common">Sour dough yeast</name>
    <name type="synonym">Kazachstania humilis</name>
    <dbReference type="NCBI Taxonomy" id="51915"/>
    <lineage>
        <taxon>Eukaryota</taxon>
        <taxon>Fungi</taxon>
        <taxon>Dikarya</taxon>
        <taxon>Ascomycota</taxon>
        <taxon>Saccharomycotina</taxon>
        <taxon>Saccharomycetes</taxon>
        <taxon>Saccharomycetales</taxon>
        <taxon>Saccharomycetaceae</taxon>
        <taxon>Maudiozyma</taxon>
    </lineage>
</organism>
<evidence type="ECO:0000256" key="5">
    <source>
        <dbReference type="ARBA" id="ARBA00023136"/>
    </source>
</evidence>
<protein>
    <submittedName>
        <fullName evidence="8">Vtc5 protein</fullName>
    </submittedName>
</protein>
<sequence>MKFGTQILDKSVPQWRHNNIDYQKLKTVIKKATTKFPQDETNKINLIKCTNLFLEQFNSVNLFTSLKIKEISSKIVGIENLIIKYSQILQNPNIDVITPEESKRQIKAIRNATKKCNKEMRMLSRYLILQRIAVRKLFKKFIKYYPWGKQAAEEYIDTLRNSDELSKGYEGISFMTLNIDPYLLEISLIFDVLEDLDKKAVKNLDIIKSSLATVTSGNGRVYEDVNDYPTGSPIKEIPSTIEFDTLFWGKSHFINRFLLSNENTEEFKFVLLSSKFQIMDDEIISTSREIVDNSSNIRQLAEAKGAKSVRSFNELRNIASFSSLVGNSKTRVTTVGNPSLTSNMYLSLLAPAEDISKDTRYIKEMLSNKSYNEHPSFLVHSDLGVKCILQSHVGGLRDHIITNTLPMQYILDTIESRKIENIEKLGPLNKLSMEWLQSKNLKPTNEQITFKRTRFVSYTKTDTIMITLDEEITIDNYSRLPHSLFEIRQIPSGNNSKFTSVAETQTTTHDVGNVSQIYNSLIENKIQCYPLNTAATIWSICYAIRNSNEVKCDLFSYLLKDEYILEENDALKDNEFFELGKDKIFDLCSEEFQNKHRESISNQGNGLTSKQILKKRQKSHGDLTDDVNGRIREQNTSAHHHDRTGGAGHIRYWNEFDDEESSLRNNTFYVDTFGDDARSHHSEDNGFLRFDRKFVNSMFSTCQSIRKFLGLSYIDPRVSRARYGSIISEDDNSSVNTASHPNASNYSDIQQLIQFHEQDMDDSDSVYELRHDEMLSLMYLFALLASCLTSGICLSIILTIFREEEEHINIEHLTLLIIVIIVSLLLSLLLTGGSLLLLFSRYSYAPLWHYTSCFVVFLLVTCTVCYGIIEIFT</sequence>
<evidence type="ECO:0000256" key="6">
    <source>
        <dbReference type="SAM" id="Phobius"/>
    </source>
</evidence>
<dbReference type="PANTHER" id="PTHR46140">
    <property type="entry name" value="VACUOLAR TRANSPORTER CHAPERONE 1-RELATED"/>
    <property type="match status" value="1"/>
</dbReference>
<evidence type="ECO:0000313" key="8">
    <source>
        <dbReference type="EMBL" id="GMM55556.1"/>
    </source>
</evidence>
<evidence type="ECO:0000256" key="3">
    <source>
        <dbReference type="ARBA" id="ARBA00022692"/>
    </source>
</evidence>
<evidence type="ECO:0000256" key="4">
    <source>
        <dbReference type="ARBA" id="ARBA00022989"/>
    </source>
</evidence>
<dbReference type="Proteomes" id="UP001377567">
    <property type="component" value="Unassembled WGS sequence"/>
</dbReference>
<dbReference type="PROSITE" id="PS51382">
    <property type="entry name" value="SPX"/>
    <property type="match status" value="1"/>
</dbReference>
<dbReference type="GO" id="GO:0016237">
    <property type="term" value="P:microautophagy"/>
    <property type="evidence" value="ECO:0007669"/>
    <property type="project" value="TreeGrafter"/>
</dbReference>
<feature type="transmembrane region" description="Helical" evidence="6">
    <location>
        <begin position="813"/>
        <end position="835"/>
    </location>
</feature>
<gene>
    <name evidence="8" type="ORF">DAKH74_021720</name>
</gene>
<feature type="transmembrane region" description="Helical" evidence="6">
    <location>
        <begin position="847"/>
        <end position="869"/>
    </location>
</feature>
<dbReference type="InterPro" id="IPR051572">
    <property type="entry name" value="VTC_Complex_Subunit"/>
</dbReference>
<dbReference type="GO" id="GO:0033254">
    <property type="term" value="C:vacuolar transporter chaperone complex"/>
    <property type="evidence" value="ECO:0007669"/>
    <property type="project" value="TreeGrafter"/>
</dbReference>
<feature type="transmembrane region" description="Helical" evidence="6">
    <location>
        <begin position="777"/>
        <end position="801"/>
    </location>
</feature>
<keyword evidence="3 6" id="KW-0812">Transmembrane</keyword>
<comment type="caution">
    <text evidence="8">The sequence shown here is derived from an EMBL/GenBank/DDBJ whole genome shotgun (WGS) entry which is preliminary data.</text>
</comment>
<dbReference type="GO" id="GO:0006799">
    <property type="term" value="P:polyphosphate biosynthetic process"/>
    <property type="evidence" value="ECO:0007669"/>
    <property type="project" value="UniProtKB-ARBA"/>
</dbReference>
<reference evidence="8 9" key="1">
    <citation type="journal article" date="2023" name="Elife">
        <title>Identification of key yeast species and microbe-microbe interactions impacting larval growth of Drosophila in the wild.</title>
        <authorList>
            <person name="Mure A."/>
            <person name="Sugiura Y."/>
            <person name="Maeda R."/>
            <person name="Honda K."/>
            <person name="Sakurai N."/>
            <person name="Takahashi Y."/>
            <person name="Watada M."/>
            <person name="Katoh T."/>
            <person name="Gotoh A."/>
            <person name="Gotoh Y."/>
            <person name="Taniguchi I."/>
            <person name="Nakamura K."/>
            <person name="Hayashi T."/>
            <person name="Katayama T."/>
            <person name="Uemura T."/>
            <person name="Hattori Y."/>
        </authorList>
    </citation>
    <scope>NUCLEOTIDE SEQUENCE [LARGE SCALE GENOMIC DNA]</scope>
    <source>
        <strain evidence="8 9">KH-74</strain>
    </source>
</reference>
<dbReference type="PANTHER" id="PTHR46140:SF1">
    <property type="entry name" value="VACUOLAR TRANSPORTER CHAPERONE COMPLEX SUBUNIT 4-RELATED"/>
    <property type="match status" value="1"/>
</dbReference>
<evidence type="ECO:0000256" key="1">
    <source>
        <dbReference type="ARBA" id="ARBA00004128"/>
    </source>
</evidence>
<accession>A0AAV5RXV8</accession>
<keyword evidence="9" id="KW-1185">Reference proteome</keyword>